<dbReference type="Proteomes" id="UP000780801">
    <property type="component" value="Unassembled WGS sequence"/>
</dbReference>
<feature type="compositionally biased region" description="Polar residues" evidence="1">
    <location>
        <begin position="288"/>
        <end position="301"/>
    </location>
</feature>
<sequence length="392" mass="42814">MVDTHVVAILDSMDDLDPASLFLRPGQDLEPVALDSAVYDSVNGGVTERTLDICIKDLPNTPVSLAKATSRQFHRPGKPGADHDPVQSNDSHHYTDEECNGTKSQAGVDFGAPDAWEKAGERDLEQRVFCIDQPSIFDSFFGTSTRSVLQSSGPADRLKTLTKEAVQKTPSGRHPSALRETQLFQESSGSDQDRASRQQQVNLDSEAYGHWNRRTVFGSLSHPAGAMSSLPGSHINGEESEASELEDLSEPPSFYREPVDLVFELPALSKRPRDILDEQLEIEGLESTRLSSQGKNSNQTTGKRRRSVSGRLAGSSRSPDQKSLKSNSKDLWRDAGKPMEQDTTTSGSKGGKAQLSWETGSKVGLLSQIDVPFVSPYITEAGTDCFEAIYQK</sequence>
<dbReference type="EMBL" id="JAABOA010002207">
    <property type="protein sequence ID" value="KAF9580220.1"/>
    <property type="molecule type" value="Genomic_DNA"/>
</dbReference>
<feature type="region of interest" description="Disordered" evidence="1">
    <location>
        <begin position="71"/>
        <end position="108"/>
    </location>
</feature>
<dbReference type="OrthoDB" id="775571at2759"/>
<reference evidence="2" key="1">
    <citation type="journal article" date="2020" name="Fungal Divers.">
        <title>Resolving the Mortierellaceae phylogeny through synthesis of multi-gene phylogenetics and phylogenomics.</title>
        <authorList>
            <person name="Vandepol N."/>
            <person name="Liber J."/>
            <person name="Desiro A."/>
            <person name="Na H."/>
            <person name="Kennedy M."/>
            <person name="Barry K."/>
            <person name="Grigoriev I.V."/>
            <person name="Miller A.N."/>
            <person name="O'Donnell K."/>
            <person name="Stajich J.E."/>
            <person name="Bonito G."/>
        </authorList>
    </citation>
    <scope>NUCLEOTIDE SEQUENCE</scope>
    <source>
        <strain evidence="2">KOD1015</strain>
    </source>
</reference>
<protein>
    <submittedName>
        <fullName evidence="2">Uncharacterized protein</fullName>
    </submittedName>
</protein>
<proteinExistence type="predicted"/>
<feature type="compositionally biased region" description="Basic and acidic residues" evidence="1">
    <location>
        <begin position="80"/>
        <end position="96"/>
    </location>
</feature>
<gene>
    <name evidence="2" type="ORF">BGW38_003229</name>
</gene>
<evidence type="ECO:0000313" key="3">
    <source>
        <dbReference type="Proteomes" id="UP000780801"/>
    </source>
</evidence>
<feature type="compositionally biased region" description="Acidic residues" evidence="1">
    <location>
        <begin position="238"/>
        <end position="249"/>
    </location>
</feature>
<name>A0A9P6FT22_9FUNG</name>
<feature type="region of interest" description="Disordered" evidence="1">
    <location>
        <begin position="286"/>
        <end position="355"/>
    </location>
</feature>
<dbReference type="AlphaFoldDB" id="A0A9P6FT22"/>
<evidence type="ECO:0000256" key="1">
    <source>
        <dbReference type="SAM" id="MobiDB-lite"/>
    </source>
</evidence>
<evidence type="ECO:0000313" key="2">
    <source>
        <dbReference type="EMBL" id="KAF9580220.1"/>
    </source>
</evidence>
<feature type="region of interest" description="Disordered" evidence="1">
    <location>
        <begin position="222"/>
        <end position="252"/>
    </location>
</feature>
<feature type="region of interest" description="Disordered" evidence="1">
    <location>
        <begin position="166"/>
        <end position="205"/>
    </location>
</feature>
<feature type="compositionally biased region" description="Basic and acidic residues" evidence="1">
    <location>
        <begin position="319"/>
        <end position="340"/>
    </location>
</feature>
<comment type="caution">
    <text evidence="2">The sequence shown here is derived from an EMBL/GenBank/DDBJ whole genome shotgun (WGS) entry which is preliminary data.</text>
</comment>
<accession>A0A9P6FT22</accession>
<organism evidence="2 3">
    <name type="scientific">Lunasporangiospora selenospora</name>
    <dbReference type="NCBI Taxonomy" id="979761"/>
    <lineage>
        <taxon>Eukaryota</taxon>
        <taxon>Fungi</taxon>
        <taxon>Fungi incertae sedis</taxon>
        <taxon>Mucoromycota</taxon>
        <taxon>Mortierellomycotina</taxon>
        <taxon>Mortierellomycetes</taxon>
        <taxon>Mortierellales</taxon>
        <taxon>Mortierellaceae</taxon>
        <taxon>Lunasporangiospora</taxon>
    </lineage>
</organism>
<keyword evidence="3" id="KW-1185">Reference proteome</keyword>